<dbReference type="AlphaFoldDB" id="A0AAV1ZF93"/>
<evidence type="ECO:0000256" key="1">
    <source>
        <dbReference type="SAM" id="MobiDB-lite"/>
    </source>
</evidence>
<organism evidence="2 3">
    <name type="scientific">Larinioides sclopetarius</name>
    <dbReference type="NCBI Taxonomy" id="280406"/>
    <lineage>
        <taxon>Eukaryota</taxon>
        <taxon>Metazoa</taxon>
        <taxon>Ecdysozoa</taxon>
        <taxon>Arthropoda</taxon>
        <taxon>Chelicerata</taxon>
        <taxon>Arachnida</taxon>
        <taxon>Araneae</taxon>
        <taxon>Araneomorphae</taxon>
        <taxon>Entelegynae</taxon>
        <taxon>Araneoidea</taxon>
        <taxon>Araneidae</taxon>
        <taxon>Larinioides</taxon>
    </lineage>
</organism>
<reference evidence="2 3" key="1">
    <citation type="submission" date="2024-04" db="EMBL/GenBank/DDBJ databases">
        <authorList>
            <person name="Rising A."/>
            <person name="Reimegard J."/>
            <person name="Sonavane S."/>
            <person name="Akerstrom W."/>
            <person name="Nylinder S."/>
            <person name="Hedman E."/>
            <person name="Kallberg Y."/>
        </authorList>
    </citation>
    <scope>NUCLEOTIDE SEQUENCE [LARGE SCALE GENOMIC DNA]</scope>
</reference>
<protein>
    <submittedName>
        <fullName evidence="2">Uncharacterized protein</fullName>
    </submittedName>
</protein>
<evidence type="ECO:0000313" key="2">
    <source>
        <dbReference type="EMBL" id="CAL1269019.1"/>
    </source>
</evidence>
<comment type="caution">
    <text evidence="2">The sequence shown here is derived from an EMBL/GenBank/DDBJ whole genome shotgun (WGS) entry which is preliminary data.</text>
</comment>
<dbReference type="EMBL" id="CAXIEN010000037">
    <property type="protein sequence ID" value="CAL1269019.1"/>
    <property type="molecule type" value="Genomic_DNA"/>
</dbReference>
<dbReference type="Proteomes" id="UP001497382">
    <property type="component" value="Unassembled WGS sequence"/>
</dbReference>
<feature type="compositionally biased region" description="Basic residues" evidence="1">
    <location>
        <begin position="1"/>
        <end position="15"/>
    </location>
</feature>
<keyword evidence="3" id="KW-1185">Reference proteome</keyword>
<name>A0AAV1ZF93_9ARAC</name>
<gene>
    <name evidence="2" type="ORF">LARSCL_LOCUS4518</name>
</gene>
<proteinExistence type="predicted"/>
<accession>A0AAV1ZF93</accession>
<sequence>MYKVLKRPKSNKITRKKQDPVSKSKILQKIIYCLVKKLHTHMLYWDDEKNKEFIIKFVHKNNPKWNSAFLDLFKELDKLSSNYEEYLKAEDYDERCKGRCKANLKKLCGKNGGGALTLKEEIKVGKSIRLMKYKLNVEDISNVKNPDPRGGEMTKKNNVKKLKVCEAVQGDKGCNEDKPKIETLPNKQPHYLCLSNINQVAYILVPVEASISNHVASPNNSADGLNSGFQSNGKIAFPDCTNTVEIMGTQELSNMQYTGSGSNGVQNRILHVASPNNSADGLNSGFQTNGKIAFPDCTNTVEIMGTQELSNMQYTGSGSNGVQNRFLHVASPNNSADGLNSGFQSNGKIAFPDCTNTVEIMGTQELSNMQFTGSGSNGVQNRFLHVASPNNSADGLNSGFQSNRKIAFPDCTNTVEIMGTQELSNMQYTGSGSNGVQNSFLHVASPNNSADGLNSGFQPNGKIAFPDCTNTVEIMGTQELSNMQYTGSGSNGVQNRFLHVASPNNSADGLNSGFQSNGKIAFPDCTNTVEIMGTQELSNMQYTGSGSNGVQNSFLHVASPNNSADGLNSGFQPNGKIAFPDCTNTVEIMGTQELSNMQYTGSGSNGVQNRFLHVASPNNSADGLNSGFQSNGKIAFPDCTNTVEIMGTQELSNMQYTGSGSNGVQNSFLHVASPNNSADGLNSGFQSNGKIAFPDCTNTIEIMGTQELSNMQYTGSRSNGVQNSFLHVASPNNSADHLNSGFQSNGKIAFPDCTNTVEIMGTQELSNMQYTGSGYNGVQNGFLNEGLQDLNAKSNNCAQMVPGSPLEYNVLSNDPPSDWEMDDMSKPLQGDYDPFLPRMILDPSSNNFCEGNSLLLDTEARPFMSFEY</sequence>
<evidence type="ECO:0000313" key="3">
    <source>
        <dbReference type="Proteomes" id="UP001497382"/>
    </source>
</evidence>
<feature type="region of interest" description="Disordered" evidence="1">
    <location>
        <begin position="1"/>
        <end position="20"/>
    </location>
</feature>